<organism evidence="3 4">
    <name type="scientific">Lancefieldella rimae</name>
    <dbReference type="NCBI Taxonomy" id="1383"/>
    <lineage>
        <taxon>Bacteria</taxon>
        <taxon>Bacillati</taxon>
        <taxon>Actinomycetota</taxon>
        <taxon>Coriobacteriia</taxon>
        <taxon>Coriobacteriales</taxon>
        <taxon>Atopobiaceae</taxon>
        <taxon>Lancefieldella</taxon>
    </lineage>
</organism>
<comment type="caution">
    <text evidence="3">The sequence shown here is derived from an EMBL/GenBank/DDBJ whole genome shotgun (WGS) entry which is preliminary data.</text>
</comment>
<evidence type="ECO:0000313" key="3">
    <source>
        <dbReference type="EMBL" id="MBF4807567.1"/>
    </source>
</evidence>
<keyword evidence="2" id="KW-0472">Membrane</keyword>
<feature type="transmembrane region" description="Helical" evidence="2">
    <location>
        <begin position="55"/>
        <end position="80"/>
    </location>
</feature>
<reference evidence="3" key="1">
    <citation type="submission" date="2020-04" db="EMBL/GenBank/DDBJ databases">
        <title>Deep metagenomics examines the oral microbiome during advanced dental caries in children, revealing novel taxa and co-occurrences with host molecules.</title>
        <authorList>
            <person name="Baker J.L."/>
            <person name="Morton J.T."/>
            <person name="Dinis M."/>
            <person name="Alvarez R."/>
            <person name="Tran N.C."/>
            <person name="Knight R."/>
            <person name="Edlund A."/>
        </authorList>
    </citation>
    <scope>NUCLEOTIDE SEQUENCE</scope>
    <source>
        <strain evidence="3">JCVI_38_bin.5</strain>
    </source>
</reference>
<proteinExistence type="predicted"/>
<name>A0A930W1C8_9ACTN</name>
<evidence type="ECO:0000313" key="4">
    <source>
        <dbReference type="Proteomes" id="UP000698335"/>
    </source>
</evidence>
<feature type="region of interest" description="Disordered" evidence="1">
    <location>
        <begin position="1"/>
        <end position="22"/>
    </location>
</feature>
<accession>A0A930W1C8</accession>
<dbReference type="AlphaFoldDB" id="A0A930W1C8"/>
<dbReference type="Pfam" id="PF09991">
    <property type="entry name" value="DUF2232"/>
    <property type="match status" value="1"/>
</dbReference>
<feature type="transmembrane region" description="Helical" evidence="2">
    <location>
        <begin position="116"/>
        <end position="137"/>
    </location>
</feature>
<feature type="transmembrane region" description="Helical" evidence="2">
    <location>
        <begin position="274"/>
        <end position="301"/>
    </location>
</feature>
<feature type="transmembrane region" description="Helical" evidence="2">
    <location>
        <begin position="242"/>
        <end position="262"/>
    </location>
</feature>
<feature type="transmembrane region" description="Helical" evidence="2">
    <location>
        <begin position="92"/>
        <end position="110"/>
    </location>
</feature>
<dbReference type="InterPro" id="IPR018710">
    <property type="entry name" value="DUF2232"/>
</dbReference>
<evidence type="ECO:0000256" key="2">
    <source>
        <dbReference type="SAM" id="Phobius"/>
    </source>
</evidence>
<dbReference type="Proteomes" id="UP000698335">
    <property type="component" value="Unassembled WGS sequence"/>
</dbReference>
<keyword evidence="2" id="KW-1133">Transmembrane helix</keyword>
<dbReference type="RefSeq" id="WP_311141885.1">
    <property type="nucleotide sequence ID" value="NZ_CAUOKZ010000003.1"/>
</dbReference>
<feature type="transmembrane region" description="Helical" evidence="2">
    <location>
        <begin position="313"/>
        <end position="339"/>
    </location>
</feature>
<sequence>MDSKRDNTGIPPVPQGVKRSSNDVSQTMFGRKGRIVIPGARRVKAQKQPPLWQGLLLVALGALVCSYFTFIGAALISYGAVVTCYQKTVKEALYTSGVVLLVAGGASYLLGEPEVLISSIGAAGIAMSIGVLVARGALTVGKQILIVGVGTLVLLGGYELLAVAEGSSVSARVQEAFEFYRTQYVGSSVNSAEGFAYLRVLMQLLWPTGFTMVSILYYLIARIGARVAYRSLGGEKKHLSRFVEMDVPLWFVALGIVALAAYAASPEVPLHKDIVLMSALNVLVFVRLVLAVQGMAVGVWFMQRRKASPITTMFLFIFAAFLEIQVGMLAFVGLIDIWANFRHISRGRMPDNKKTTDTEHQSAQTD</sequence>
<feature type="transmembrane region" description="Helical" evidence="2">
    <location>
        <begin position="204"/>
        <end position="221"/>
    </location>
</feature>
<evidence type="ECO:0000256" key="1">
    <source>
        <dbReference type="SAM" id="MobiDB-lite"/>
    </source>
</evidence>
<keyword evidence="2" id="KW-0812">Transmembrane</keyword>
<protein>
    <submittedName>
        <fullName evidence="3">DUF2232 domain-containing protein</fullName>
    </submittedName>
</protein>
<feature type="transmembrane region" description="Helical" evidence="2">
    <location>
        <begin position="144"/>
        <end position="164"/>
    </location>
</feature>
<dbReference type="EMBL" id="JABZGW010000074">
    <property type="protein sequence ID" value="MBF4807567.1"/>
    <property type="molecule type" value="Genomic_DNA"/>
</dbReference>
<gene>
    <name evidence="3" type="ORF">HXK26_02570</name>
</gene>